<sequence length="224" mass="26214">MKVSFEELDGKVVFRISEFDSRYESVLKMCYYENDGRGYVKVYPQNAKYMDKIKKRYSENAKLMFDQLGYFAPVPWEQALTEFCRKAQGTDIDWWLTGSCAACIRGIKMNPHDVDIMVDSRCIDEITEVFSDCLIEPIIDTNGWLTKDFGVIFLHARIDIASDPQEILDIPEPVDCGPYARQNLETVKWNGYEIKVPPLELQLNVNRRRERLDRVKLIEEFMNK</sequence>
<dbReference type="InterPro" id="IPR043519">
    <property type="entry name" value="NT_sf"/>
</dbReference>
<dbReference type="KEGG" id="mmj:MSMAS_0775"/>
<evidence type="ECO:0008006" key="3">
    <source>
        <dbReference type="Google" id="ProtNLM"/>
    </source>
</evidence>
<accession>A0A0E3LTR3</accession>
<dbReference type="HOGENOM" id="CLU_107443_0_0_2"/>
<dbReference type="Pfam" id="PF10706">
    <property type="entry name" value="Aminoglyc_resit"/>
    <property type="match status" value="1"/>
</dbReference>
<name>A0A0E3LTR3_METMZ</name>
<reference evidence="1 2" key="1">
    <citation type="submission" date="2014-07" db="EMBL/GenBank/DDBJ databases">
        <title>Methanogenic archaea and the global carbon cycle.</title>
        <authorList>
            <person name="Henriksen J.R."/>
            <person name="Luke J."/>
            <person name="Reinhart S."/>
            <person name="Benedict M.N."/>
            <person name="Youngblut N.D."/>
            <person name="Metcalf M.E."/>
            <person name="Whitaker R.J."/>
            <person name="Metcalf W.W."/>
        </authorList>
    </citation>
    <scope>NUCLEOTIDE SEQUENCE [LARGE SCALE GENOMIC DNA]</scope>
    <source>
        <strain evidence="1 2">S-6</strain>
    </source>
</reference>
<evidence type="ECO:0000313" key="2">
    <source>
        <dbReference type="Proteomes" id="UP000033097"/>
    </source>
</evidence>
<organism evidence="1 2">
    <name type="scientific">Methanosarcina mazei S-6</name>
    <dbReference type="NCBI Taxonomy" id="213585"/>
    <lineage>
        <taxon>Archaea</taxon>
        <taxon>Methanobacteriati</taxon>
        <taxon>Methanobacteriota</taxon>
        <taxon>Stenosarchaea group</taxon>
        <taxon>Methanomicrobia</taxon>
        <taxon>Methanosarcinales</taxon>
        <taxon>Methanosarcinaceae</taxon>
        <taxon>Methanosarcina</taxon>
    </lineage>
</organism>
<dbReference type="SUPFAM" id="SSF81301">
    <property type="entry name" value="Nucleotidyltransferase"/>
    <property type="match status" value="1"/>
</dbReference>
<dbReference type="InterPro" id="IPR019646">
    <property type="entry name" value="Aminoglyc_AdlTrfase"/>
</dbReference>
<dbReference type="Gene3D" id="3.30.460.40">
    <property type="match status" value="1"/>
</dbReference>
<dbReference type="EMBL" id="CP009512">
    <property type="protein sequence ID" value="AKB63971.1"/>
    <property type="molecule type" value="Genomic_DNA"/>
</dbReference>
<protein>
    <recommendedName>
        <fullName evidence="3">Nucleotidyltransferase</fullName>
    </recommendedName>
</protein>
<dbReference type="AlphaFoldDB" id="A0A0E3LTR3"/>
<dbReference type="RefSeq" id="WP_048045850.1">
    <property type="nucleotide sequence ID" value="NZ_CP009512.1"/>
</dbReference>
<dbReference type="Proteomes" id="UP000033097">
    <property type="component" value="Chromosome"/>
</dbReference>
<dbReference type="PATRIC" id="fig|213585.10.peg.957"/>
<evidence type="ECO:0000313" key="1">
    <source>
        <dbReference type="EMBL" id="AKB63971.1"/>
    </source>
</evidence>
<proteinExistence type="predicted"/>
<dbReference type="GeneID" id="24838395"/>
<gene>
    <name evidence="1" type="ORF">MSMAS_0775</name>
</gene>